<feature type="region of interest" description="Disordered" evidence="1">
    <location>
        <begin position="103"/>
        <end position="135"/>
    </location>
</feature>
<sequence length="168" mass="18805">MDSTFADFDDDFDLNEQLLLEADEINELTSLYDGVHPDTDPPVIPEPQKAPEKQLDSLEQNASLSALPHHQILTRCTRSRIVRKGTARAIEKNVRLHEEMLEREAKSVEETDPVEPADEIHKHPQLGKPRPPRPLWVQKHDAKVTTNLLLILSIAGSQLGFPASSIGP</sequence>
<proteinExistence type="predicted"/>
<dbReference type="Proteomes" id="UP001281761">
    <property type="component" value="Unassembled WGS sequence"/>
</dbReference>
<dbReference type="EMBL" id="JARBJD010000556">
    <property type="protein sequence ID" value="KAK2941065.1"/>
    <property type="molecule type" value="Genomic_DNA"/>
</dbReference>
<evidence type="ECO:0000313" key="3">
    <source>
        <dbReference type="Proteomes" id="UP001281761"/>
    </source>
</evidence>
<evidence type="ECO:0000256" key="1">
    <source>
        <dbReference type="SAM" id="MobiDB-lite"/>
    </source>
</evidence>
<gene>
    <name evidence="2" type="ORF">BLNAU_24024</name>
</gene>
<reference evidence="2 3" key="1">
    <citation type="journal article" date="2022" name="bioRxiv">
        <title>Genomics of Preaxostyla Flagellates Illuminates Evolutionary Transitions and the Path Towards Mitochondrial Loss.</title>
        <authorList>
            <person name="Novak L.V.F."/>
            <person name="Treitli S.C."/>
            <person name="Pyrih J."/>
            <person name="Halakuc P."/>
            <person name="Pipaliya S.V."/>
            <person name="Vacek V."/>
            <person name="Brzon O."/>
            <person name="Soukal P."/>
            <person name="Eme L."/>
            <person name="Dacks J.B."/>
            <person name="Karnkowska A."/>
            <person name="Elias M."/>
            <person name="Hampl V."/>
        </authorList>
    </citation>
    <scope>NUCLEOTIDE SEQUENCE [LARGE SCALE GENOMIC DNA]</scope>
    <source>
        <strain evidence="2">NAU3</strain>
        <tissue evidence="2">Gut</tissue>
    </source>
</reference>
<name>A0ABQ9WSQ9_9EUKA</name>
<protein>
    <submittedName>
        <fullName evidence="2">Uncharacterized protein</fullName>
    </submittedName>
</protein>
<accession>A0ABQ9WSQ9</accession>
<feature type="region of interest" description="Disordered" evidence="1">
    <location>
        <begin position="32"/>
        <end position="53"/>
    </location>
</feature>
<keyword evidence="3" id="KW-1185">Reference proteome</keyword>
<comment type="caution">
    <text evidence="2">The sequence shown here is derived from an EMBL/GenBank/DDBJ whole genome shotgun (WGS) entry which is preliminary data.</text>
</comment>
<organism evidence="2 3">
    <name type="scientific">Blattamonas nauphoetae</name>
    <dbReference type="NCBI Taxonomy" id="2049346"/>
    <lineage>
        <taxon>Eukaryota</taxon>
        <taxon>Metamonada</taxon>
        <taxon>Preaxostyla</taxon>
        <taxon>Oxymonadida</taxon>
        <taxon>Blattamonas</taxon>
    </lineage>
</organism>
<evidence type="ECO:0000313" key="2">
    <source>
        <dbReference type="EMBL" id="KAK2941065.1"/>
    </source>
</evidence>